<gene>
    <name evidence="1" type="ORF">PSEMO_32370</name>
</gene>
<sequence length="29" mass="3037">MHINYDASNTAVASGFRDAPNLSCQAGEP</sequence>
<comment type="caution">
    <text evidence="1">The sequence shown here is derived from an EMBL/GenBank/DDBJ whole genome shotgun (WGS) entry which is preliminary data.</text>
</comment>
<organism evidence="1 2">
    <name type="scientific">Pseudomonas putida</name>
    <name type="common">Arthrobacter siderocapsulatus</name>
    <dbReference type="NCBI Taxonomy" id="303"/>
    <lineage>
        <taxon>Bacteria</taxon>
        <taxon>Pseudomonadati</taxon>
        <taxon>Pseudomonadota</taxon>
        <taxon>Gammaproteobacteria</taxon>
        <taxon>Pseudomonadales</taxon>
        <taxon>Pseudomonadaceae</taxon>
        <taxon>Pseudomonas</taxon>
    </lineage>
</organism>
<evidence type="ECO:0000313" key="2">
    <source>
        <dbReference type="Proteomes" id="UP000186736"/>
    </source>
</evidence>
<dbReference type="Proteomes" id="UP000186736">
    <property type="component" value="Unassembled WGS sequence"/>
</dbReference>
<accession>A0A1Q9R386</accession>
<dbReference type="EMBL" id="MKZO01000026">
    <property type="protein sequence ID" value="OLS61864.1"/>
    <property type="molecule type" value="Genomic_DNA"/>
</dbReference>
<proteinExistence type="predicted"/>
<protein>
    <submittedName>
        <fullName evidence="1">Uncharacterized protein</fullName>
    </submittedName>
</protein>
<name>A0A1Q9R386_PSEPU</name>
<dbReference type="AlphaFoldDB" id="A0A1Q9R386"/>
<evidence type="ECO:0000313" key="1">
    <source>
        <dbReference type="EMBL" id="OLS61864.1"/>
    </source>
</evidence>
<reference evidence="1 2" key="1">
    <citation type="submission" date="2016-10" db="EMBL/GenBank/DDBJ databases">
        <title>Genome Sequence of Pseudomonas putida GM4FR.</title>
        <authorList>
            <person name="Poehlein A."/>
            <person name="Wemheuer F."/>
            <person name="Hollensteiner J."/>
            <person name="Wemheuer B."/>
        </authorList>
    </citation>
    <scope>NUCLEOTIDE SEQUENCE [LARGE SCALE GENOMIC DNA]</scope>
    <source>
        <strain evidence="1 2">GM4FR</strain>
    </source>
</reference>